<dbReference type="SUPFAM" id="SSF56112">
    <property type="entry name" value="Protein kinase-like (PK-like)"/>
    <property type="match status" value="1"/>
</dbReference>
<gene>
    <name evidence="2" type="ORF">AMATHDRAFT_42601</name>
</gene>
<dbReference type="AlphaFoldDB" id="A0A2A9NAC4"/>
<dbReference type="Pfam" id="PF17667">
    <property type="entry name" value="Pkinase_fungal"/>
    <property type="match status" value="2"/>
</dbReference>
<feature type="domain" description="Fungal-type protein kinase" evidence="1">
    <location>
        <begin position="652"/>
        <end position="700"/>
    </location>
</feature>
<dbReference type="PANTHER" id="PTHR38248:SF2">
    <property type="entry name" value="FUNK1 11"/>
    <property type="match status" value="1"/>
</dbReference>
<dbReference type="InterPro" id="IPR040976">
    <property type="entry name" value="Pkinase_fungal"/>
</dbReference>
<evidence type="ECO:0000313" key="3">
    <source>
        <dbReference type="Proteomes" id="UP000242287"/>
    </source>
</evidence>
<proteinExistence type="predicted"/>
<dbReference type="InterPro" id="IPR008266">
    <property type="entry name" value="Tyr_kinase_AS"/>
</dbReference>
<evidence type="ECO:0000313" key="2">
    <source>
        <dbReference type="EMBL" id="PFH47965.1"/>
    </source>
</evidence>
<sequence>MSAQKIRECVEQELFNVLFCSTADFVHNLLGVPLNEEVPWTSVIDEVINSTYNETRERWGSFPDKGSIEAAYYKPFVDLANKVCQECQSVRKDQDALDGRWVDTHSKSPRERSNNTSRIQPDIVHVAFSESFEKATRSISEAASPEDKKIKKQLQYLWQQIHVAVEVKKDEPTASDLNAHVLQLCSYMRQMFQEQLDRRFIISMLLCGDQLYLLFLDRTGLVGTWDRLDIHKEPRRFIQILAAISLLPAQKLGWDPTMALYIDGDSIPSYRLPERKRGSPESNLFRDNWIISMPTKNKEREKFLTVRLVDGAAAQMLCSRATVVWEVIKLRALPTFTSKKGKKDRSGAGATGENKIHVLKQTWQQIGDQCTEPEEAKMYNNAKQDGFIASAEFVHVDGLLSSTLNFRNSVKYLNATLPHLGVKSKSQTIRDGNVEPFHDTDTLAPLETLLTRQGSTVERVQTRLLMEESGYPLAYSVSCLELINVLRDCIQMHKQIYLYGVLHRDISPGNLLIKDDGKGQLIDLDHAKCATNMRQALKVSEPESVPDPRLEKLQSVLDDMRLHVDMDSRKFILQYYNNYEVSAFEVAVFMKNIISHRIDNLNVHKRITMKDLGWPKEVQFEVVKYSISFSPTPPPQEQREDYKKLPNFLAKEAQGEIRTGTMRFMSWQVLLKQGTPTRSSFVHEAYHDIESFFWILVYICMTQEGPGGGRRLELQDKRSELSQIVHTAFNSDPEKMERLGRTRREYIANDKLEELIGHFHKDFCDLSELVESWWEILAYTSLNTGPDRDFIHHHALRLLDETISKLEKRRPLEEEDIERAKKEKRRERWASKRVFPVQRSGMANSTRAAKKRNCQT</sequence>
<dbReference type="PROSITE" id="PS00109">
    <property type="entry name" value="PROTEIN_KINASE_TYR"/>
    <property type="match status" value="1"/>
</dbReference>
<feature type="domain" description="Fungal-type protein kinase" evidence="1">
    <location>
        <begin position="149"/>
        <end position="531"/>
    </location>
</feature>
<dbReference type="Proteomes" id="UP000242287">
    <property type="component" value="Unassembled WGS sequence"/>
</dbReference>
<dbReference type="PANTHER" id="PTHR38248">
    <property type="entry name" value="FUNK1 6"/>
    <property type="match status" value="1"/>
</dbReference>
<dbReference type="InterPro" id="IPR011009">
    <property type="entry name" value="Kinase-like_dom_sf"/>
</dbReference>
<dbReference type="OrthoDB" id="312874at2759"/>
<organism evidence="2 3">
    <name type="scientific">Amanita thiersii Skay4041</name>
    <dbReference type="NCBI Taxonomy" id="703135"/>
    <lineage>
        <taxon>Eukaryota</taxon>
        <taxon>Fungi</taxon>
        <taxon>Dikarya</taxon>
        <taxon>Basidiomycota</taxon>
        <taxon>Agaricomycotina</taxon>
        <taxon>Agaricomycetes</taxon>
        <taxon>Agaricomycetidae</taxon>
        <taxon>Agaricales</taxon>
        <taxon>Pluteineae</taxon>
        <taxon>Amanitaceae</taxon>
        <taxon>Amanita</taxon>
    </lineage>
</organism>
<protein>
    <recommendedName>
        <fullName evidence="1">Fungal-type protein kinase domain-containing protein</fullName>
    </recommendedName>
</protein>
<keyword evidence="3" id="KW-1185">Reference proteome</keyword>
<dbReference type="GO" id="GO:0004672">
    <property type="term" value="F:protein kinase activity"/>
    <property type="evidence" value="ECO:0007669"/>
    <property type="project" value="InterPro"/>
</dbReference>
<evidence type="ECO:0000259" key="1">
    <source>
        <dbReference type="Pfam" id="PF17667"/>
    </source>
</evidence>
<dbReference type="EMBL" id="KZ302083">
    <property type="protein sequence ID" value="PFH47965.1"/>
    <property type="molecule type" value="Genomic_DNA"/>
</dbReference>
<dbReference type="Gene3D" id="1.10.510.10">
    <property type="entry name" value="Transferase(Phosphotransferase) domain 1"/>
    <property type="match status" value="1"/>
</dbReference>
<name>A0A2A9NAC4_9AGAR</name>
<accession>A0A2A9NAC4</accession>
<reference evidence="2 3" key="1">
    <citation type="submission" date="2014-02" db="EMBL/GenBank/DDBJ databases">
        <title>Transposable element dynamics among asymbiotic and ectomycorrhizal Amanita fungi.</title>
        <authorList>
            <consortium name="DOE Joint Genome Institute"/>
            <person name="Hess J."/>
            <person name="Skrede I."/>
            <person name="Wolfe B."/>
            <person name="LaButti K."/>
            <person name="Ohm R.A."/>
            <person name="Grigoriev I.V."/>
            <person name="Pringle A."/>
        </authorList>
    </citation>
    <scope>NUCLEOTIDE SEQUENCE [LARGE SCALE GENOMIC DNA]</scope>
    <source>
        <strain evidence="2 3">SKay4041</strain>
    </source>
</reference>